<dbReference type="PANTHER" id="PTHR37299:SF1">
    <property type="entry name" value="STAGE 0 SPORULATION PROTEIN A HOMOLOG"/>
    <property type="match status" value="1"/>
</dbReference>
<keyword evidence="5" id="KW-1185">Reference proteome</keyword>
<dbReference type="Proteomes" id="UP000095713">
    <property type="component" value="Unassembled WGS sequence"/>
</dbReference>
<dbReference type="SMART" id="SM00850">
    <property type="entry name" value="LytTR"/>
    <property type="match status" value="1"/>
</dbReference>
<proteinExistence type="predicted"/>
<keyword evidence="1" id="KW-0597">Phosphoprotein</keyword>
<dbReference type="InterPro" id="IPR001789">
    <property type="entry name" value="Sig_transdc_resp-reg_receiver"/>
</dbReference>
<evidence type="ECO:0000259" key="2">
    <source>
        <dbReference type="PROSITE" id="PS50110"/>
    </source>
</evidence>
<dbReference type="SMART" id="SM00448">
    <property type="entry name" value="REC"/>
    <property type="match status" value="1"/>
</dbReference>
<feature type="modified residue" description="4-aspartylphosphate" evidence="1">
    <location>
        <position position="54"/>
    </location>
</feature>
<dbReference type="SUPFAM" id="SSF52172">
    <property type="entry name" value="CheY-like"/>
    <property type="match status" value="1"/>
</dbReference>
<name>A0A1E5TBF1_9FLAO</name>
<dbReference type="EMBL" id="MDJD01000034">
    <property type="protein sequence ID" value="OEK08676.1"/>
    <property type="molecule type" value="Genomic_DNA"/>
</dbReference>
<dbReference type="GO" id="GO:0000156">
    <property type="term" value="F:phosphorelay response regulator activity"/>
    <property type="evidence" value="ECO:0007669"/>
    <property type="project" value="InterPro"/>
</dbReference>
<feature type="domain" description="HTH LytTR-type" evidence="3">
    <location>
        <begin position="134"/>
        <end position="203"/>
    </location>
</feature>
<dbReference type="PANTHER" id="PTHR37299">
    <property type="entry name" value="TRANSCRIPTIONAL REGULATOR-RELATED"/>
    <property type="match status" value="1"/>
</dbReference>
<feature type="domain" description="Response regulatory" evidence="2">
    <location>
        <begin position="3"/>
        <end position="114"/>
    </location>
</feature>
<gene>
    <name evidence="4" type="ORF">A8C32_02035</name>
</gene>
<dbReference type="InterPro" id="IPR007492">
    <property type="entry name" value="LytTR_DNA-bd_dom"/>
</dbReference>
<dbReference type="AlphaFoldDB" id="A0A1E5TBF1"/>
<dbReference type="InterPro" id="IPR046947">
    <property type="entry name" value="LytR-like"/>
</dbReference>
<dbReference type="InterPro" id="IPR011006">
    <property type="entry name" value="CheY-like_superfamily"/>
</dbReference>
<dbReference type="STRING" id="1849968.A8C32_02035"/>
<sequence>MMKVIIVDDEPKAIELIASYLKHFASFELVATFRNGLKALEFLNSHTIDVVFLDINMPHLSGLSLSKIIAPKTSIVFTTAYSEHALESYDVNTTDYLLKPISLERFSKTITKLIDSQEQQDNIPNTSTEVPPTLFVKSGLETHQIQIVDINYLQKDGNYMYYFVGDKKIMARQSIAEALETLPKNFIQIQKSYIVNFTKIDSVSTTQVVIGESQIPIGSQYKSIVLNQFK</sequence>
<dbReference type="Gene3D" id="3.40.50.2300">
    <property type="match status" value="1"/>
</dbReference>
<evidence type="ECO:0000313" key="5">
    <source>
        <dbReference type="Proteomes" id="UP000095713"/>
    </source>
</evidence>
<dbReference type="GO" id="GO:0003677">
    <property type="term" value="F:DNA binding"/>
    <property type="evidence" value="ECO:0007669"/>
    <property type="project" value="InterPro"/>
</dbReference>
<comment type="caution">
    <text evidence="4">The sequence shown here is derived from an EMBL/GenBank/DDBJ whole genome shotgun (WGS) entry which is preliminary data.</text>
</comment>
<evidence type="ECO:0000259" key="3">
    <source>
        <dbReference type="PROSITE" id="PS50930"/>
    </source>
</evidence>
<dbReference type="Gene3D" id="2.40.50.1020">
    <property type="entry name" value="LytTr DNA-binding domain"/>
    <property type="match status" value="1"/>
</dbReference>
<evidence type="ECO:0000256" key="1">
    <source>
        <dbReference type="PROSITE-ProRule" id="PRU00169"/>
    </source>
</evidence>
<dbReference type="PROSITE" id="PS50110">
    <property type="entry name" value="RESPONSE_REGULATORY"/>
    <property type="match status" value="1"/>
</dbReference>
<dbReference type="PROSITE" id="PS50930">
    <property type="entry name" value="HTH_LYTTR"/>
    <property type="match status" value="1"/>
</dbReference>
<organism evidence="4 5">
    <name type="scientific">Flavivirga aquatica</name>
    <dbReference type="NCBI Taxonomy" id="1849968"/>
    <lineage>
        <taxon>Bacteria</taxon>
        <taxon>Pseudomonadati</taxon>
        <taxon>Bacteroidota</taxon>
        <taxon>Flavobacteriia</taxon>
        <taxon>Flavobacteriales</taxon>
        <taxon>Flavobacteriaceae</taxon>
        <taxon>Flavivirga</taxon>
    </lineage>
</organism>
<protein>
    <submittedName>
        <fullName evidence="4">Uncharacterized protein</fullName>
    </submittedName>
</protein>
<dbReference type="Pfam" id="PF00072">
    <property type="entry name" value="Response_reg"/>
    <property type="match status" value="1"/>
</dbReference>
<accession>A0A1E5TBF1</accession>
<reference evidence="4 5" key="1">
    <citation type="submission" date="2016-05" db="EMBL/GenBank/DDBJ databases">
        <title>Draft Genome Sequence of Algibacter sp. Strain SK-16 Isolated from the Surface Water of Aburatsubo Inlet.</title>
        <authorList>
            <person name="Wong S.-K."/>
            <person name="Yoshizawa S."/>
            <person name="Nakajima Y."/>
            <person name="Ogura Y."/>
            <person name="Tetsuya H."/>
            <person name="Hamasaki K."/>
        </authorList>
    </citation>
    <scope>NUCLEOTIDE SEQUENCE [LARGE SCALE GENOMIC DNA]</scope>
    <source>
        <strain evidence="4 5">SK-16</strain>
    </source>
</reference>
<evidence type="ECO:0000313" key="4">
    <source>
        <dbReference type="EMBL" id="OEK08676.1"/>
    </source>
</evidence>
<dbReference type="Pfam" id="PF04397">
    <property type="entry name" value="LytTR"/>
    <property type="match status" value="1"/>
</dbReference>